<accession>A0A922A0V7</accession>
<sequence>MPDVGNLEQTRALVASLEAGLRFCKCVSATMLTLVQLMASSSASDVENTFLLLMRCKQFQIDGSEACLRKMLPLDKSIYEAVENAFVTIYIRKNPVKTAKNLESCNRFKYRRSSSFGVNYCGLGSKTSAIWDFFCFNVSGTTAEQSCGALSVLCMAAKSSTGVLSSHLQDIIDIGFGRWAKVEPLLARTACIAIQRLSKDDQKKFLLINGMEGMSCRTKLTVAKLSRYSCCHEPIGIYRILCPKDSETKSCEGKGRY</sequence>
<evidence type="ECO:0000313" key="2">
    <source>
        <dbReference type="Proteomes" id="UP000811246"/>
    </source>
</evidence>
<dbReference type="PANTHER" id="PTHR14222">
    <property type="entry name" value="CONDENSIN"/>
    <property type="match status" value="1"/>
</dbReference>
<dbReference type="GO" id="GO:0007076">
    <property type="term" value="P:mitotic chromosome condensation"/>
    <property type="evidence" value="ECO:0007669"/>
    <property type="project" value="InterPro"/>
</dbReference>
<organism evidence="1 2">
    <name type="scientific">Carya illinoinensis</name>
    <name type="common">Pecan</name>
    <dbReference type="NCBI Taxonomy" id="32201"/>
    <lineage>
        <taxon>Eukaryota</taxon>
        <taxon>Viridiplantae</taxon>
        <taxon>Streptophyta</taxon>
        <taxon>Embryophyta</taxon>
        <taxon>Tracheophyta</taxon>
        <taxon>Spermatophyta</taxon>
        <taxon>Magnoliopsida</taxon>
        <taxon>eudicotyledons</taxon>
        <taxon>Gunneridae</taxon>
        <taxon>Pentapetalae</taxon>
        <taxon>rosids</taxon>
        <taxon>fabids</taxon>
        <taxon>Fagales</taxon>
        <taxon>Juglandaceae</taxon>
        <taxon>Carya</taxon>
    </lineage>
</organism>
<dbReference type="GO" id="GO:0000779">
    <property type="term" value="C:condensed chromosome, centromeric region"/>
    <property type="evidence" value="ECO:0007669"/>
    <property type="project" value="TreeGrafter"/>
</dbReference>
<evidence type="ECO:0000313" key="1">
    <source>
        <dbReference type="EMBL" id="KAG6672908.1"/>
    </source>
</evidence>
<dbReference type="InterPro" id="IPR026971">
    <property type="entry name" value="CND1/NCAPD3"/>
</dbReference>
<dbReference type="EMBL" id="CM031840">
    <property type="protein sequence ID" value="KAG6672908.1"/>
    <property type="molecule type" value="Genomic_DNA"/>
</dbReference>
<dbReference type="GO" id="GO:0042393">
    <property type="term" value="F:histone binding"/>
    <property type="evidence" value="ECO:0007669"/>
    <property type="project" value="TreeGrafter"/>
</dbReference>
<dbReference type="GO" id="GO:0010032">
    <property type="term" value="P:meiotic chromosome condensation"/>
    <property type="evidence" value="ECO:0007669"/>
    <property type="project" value="TreeGrafter"/>
</dbReference>
<dbReference type="AlphaFoldDB" id="A0A922A0V7"/>
<dbReference type="Proteomes" id="UP000811246">
    <property type="component" value="Chromosome 16"/>
</dbReference>
<name>A0A922A0V7_CARIL</name>
<dbReference type="GO" id="GO:0000796">
    <property type="term" value="C:condensin complex"/>
    <property type="evidence" value="ECO:0007669"/>
    <property type="project" value="TreeGrafter"/>
</dbReference>
<proteinExistence type="predicted"/>
<gene>
    <name evidence="1" type="ORF">I3842_16G082100</name>
</gene>
<dbReference type="PANTHER" id="PTHR14222:SF2">
    <property type="entry name" value="CONDENSIN COMPLEX SUBUNIT 1"/>
    <property type="match status" value="1"/>
</dbReference>
<comment type="caution">
    <text evidence="1">The sequence shown here is derived from an EMBL/GenBank/DDBJ whole genome shotgun (WGS) entry which is preliminary data.</text>
</comment>
<reference evidence="1" key="1">
    <citation type="submission" date="2021-01" db="EMBL/GenBank/DDBJ databases">
        <authorList>
            <person name="Lovell J.T."/>
            <person name="Bentley N."/>
            <person name="Bhattarai G."/>
            <person name="Jenkins J.W."/>
            <person name="Sreedasyam A."/>
            <person name="Alarcon Y."/>
            <person name="Bock C."/>
            <person name="Boston L."/>
            <person name="Carlson J."/>
            <person name="Cervantes K."/>
            <person name="Clermont K."/>
            <person name="Krom N."/>
            <person name="Kubenka K."/>
            <person name="Mamidi S."/>
            <person name="Mattison C."/>
            <person name="Monteros M."/>
            <person name="Pisani C."/>
            <person name="Plott C."/>
            <person name="Rajasekar S."/>
            <person name="Rhein H.S."/>
            <person name="Rohla C."/>
            <person name="Song M."/>
            <person name="Hilaire R.S."/>
            <person name="Shu S."/>
            <person name="Wells L."/>
            <person name="Wang X."/>
            <person name="Webber J."/>
            <person name="Heerema R.J."/>
            <person name="Klein P."/>
            <person name="Conner P."/>
            <person name="Grauke L."/>
            <person name="Grimwood J."/>
            <person name="Schmutz J."/>
            <person name="Randall J.J."/>
        </authorList>
    </citation>
    <scope>NUCLEOTIDE SEQUENCE</scope>
    <source>
        <tissue evidence="1">Leaf</tissue>
    </source>
</reference>
<protein>
    <submittedName>
        <fullName evidence="1">Uncharacterized protein</fullName>
    </submittedName>
</protein>